<proteinExistence type="predicted"/>
<dbReference type="PANTHER" id="PTHR33973:SF4">
    <property type="entry name" value="OS07G0153300 PROTEIN"/>
    <property type="match status" value="1"/>
</dbReference>
<feature type="transmembrane region" description="Helical" evidence="1">
    <location>
        <begin position="12"/>
        <end position="39"/>
    </location>
</feature>
<keyword evidence="1" id="KW-0812">Transmembrane</keyword>
<dbReference type="Pfam" id="PF07103">
    <property type="entry name" value="DUF1365"/>
    <property type="match status" value="1"/>
</dbReference>
<dbReference type="AlphaFoldDB" id="A0AAD3H0F8"/>
<dbReference type="PANTHER" id="PTHR33973">
    <property type="entry name" value="OS07G0153300 PROTEIN"/>
    <property type="match status" value="1"/>
</dbReference>
<dbReference type="EMBL" id="BLLK01000022">
    <property type="protein sequence ID" value="GFH45800.1"/>
    <property type="molecule type" value="Genomic_DNA"/>
</dbReference>
<comment type="caution">
    <text evidence="2">The sequence shown here is derived from an EMBL/GenBank/DDBJ whole genome shotgun (WGS) entry which is preliminary data.</text>
</comment>
<dbReference type="InterPro" id="IPR010775">
    <property type="entry name" value="DUF1365"/>
</dbReference>
<name>A0AAD3H0F8_9STRA</name>
<keyword evidence="3" id="KW-1185">Reference proteome</keyword>
<reference evidence="2 3" key="1">
    <citation type="journal article" date="2021" name="Sci. Rep.">
        <title>The genome of the diatom Chaetoceros tenuissimus carries an ancient integrated fragment of an extant virus.</title>
        <authorList>
            <person name="Hongo Y."/>
            <person name="Kimura K."/>
            <person name="Takaki Y."/>
            <person name="Yoshida Y."/>
            <person name="Baba S."/>
            <person name="Kobayashi G."/>
            <person name="Nagasaki K."/>
            <person name="Hano T."/>
            <person name="Tomaru Y."/>
        </authorList>
    </citation>
    <scope>NUCLEOTIDE SEQUENCE [LARGE SCALE GENOMIC DNA]</scope>
    <source>
        <strain evidence="2 3">NIES-3715</strain>
    </source>
</reference>
<gene>
    <name evidence="2" type="ORF">CTEN210_02274</name>
</gene>
<evidence type="ECO:0000313" key="2">
    <source>
        <dbReference type="EMBL" id="GFH45800.1"/>
    </source>
</evidence>
<evidence type="ECO:0000256" key="1">
    <source>
        <dbReference type="SAM" id="Phobius"/>
    </source>
</evidence>
<dbReference type="Proteomes" id="UP001054902">
    <property type="component" value="Unassembled WGS sequence"/>
</dbReference>
<organism evidence="2 3">
    <name type="scientific">Chaetoceros tenuissimus</name>
    <dbReference type="NCBI Taxonomy" id="426638"/>
    <lineage>
        <taxon>Eukaryota</taxon>
        <taxon>Sar</taxon>
        <taxon>Stramenopiles</taxon>
        <taxon>Ochrophyta</taxon>
        <taxon>Bacillariophyta</taxon>
        <taxon>Coscinodiscophyceae</taxon>
        <taxon>Chaetocerotophycidae</taxon>
        <taxon>Chaetocerotales</taxon>
        <taxon>Chaetocerotaceae</taxon>
        <taxon>Chaetoceros</taxon>
    </lineage>
</organism>
<evidence type="ECO:0000313" key="3">
    <source>
        <dbReference type="Proteomes" id="UP001054902"/>
    </source>
</evidence>
<keyword evidence="1" id="KW-1133">Transmembrane helix</keyword>
<sequence length="424" mass="48636">MTLSAAQIPSFLSVVLQLVLTIILTVFCGTFLLAAITAIHQIIRCKISKATHPSDMTTAVYIGRVSHTRFQPVKHSFSYPLFFCLLDLSEVKQLFKGHIPLMWPLNYLINFRDSDHLKNGEGKISSGAIDPRAHAGDTLSPRIRQLVKERTKGKFVPSEDQKILLLTHLCYFGYCFNPVSFYYILKKGASLSNTGDNIEAIVAEVSNTPWNEMKCYVLHPDSEDMLVVKEGKSRKLDVTNWTNAKEGKEAEHDGDDSYGEWKAKNYIFQKHFHVSPFMDMAHYYDWTFWSILVSRIMASTTMRKPKGDPLKRTDLVDKDESENSKVMKDTVTYFNAFFDIERASFNSFRLCYQLVRFPVYCFIIQIWIHIEAFKLFVKGVEFIPHPEASETAASKIIAKVMIPFFAFKDWIASRNNSSDHLKTD</sequence>
<protein>
    <submittedName>
        <fullName evidence="2">Uncharacterized protein</fullName>
    </submittedName>
</protein>
<feature type="transmembrane region" description="Helical" evidence="1">
    <location>
        <begin position="163"/>
        <end position="185"/>
    </location>
</feature>
<accession>A0AAD3H0F8</accession>
<keyword evidence="1" id="KW-0472">Membrane</keyword>